<dbReference type="RefSeq" id="WP_028529758.1">
    <property type="nucleotide sequence ID" value="NZ_CABLBR010000032.1"/>
</dbReference>
<evidence type="ECO:0000313" key="3">
    <source>
        <dbReference type="Proteomes" id="UP001060164"/>
    </source>
</evidence>
<proteinExistence type="predicted"/>
<keyword evidence="1" id="KW-0812">Transmembrane</keyword>
<reference evidence="2" key="1">
    <citation type="journal article" date="2022" name="Cell">
        <title>Design, construction, and in vivo augmentation of a complex gut microbiome.</title>
        <authorList>
            <person name="Cheng A.G."/>
            <person name="Ho P.Y."/>
            <person name="Aranda-Diaz A."/>
            <person name="Jain S."/>
            <person name="Yu F.B."/>
            <person name="Meng X."/>
            <person name="Wang M."/>
            <person name="Iakiviak M."/>
            <person name="Nagashima K."/>
            <person name="Zhao A."/>
            <person name="Murugkar P."/>
            <person name="Patil A."/>
            <person name="Atabakhsh K."/>
            <person name="Weakley A."/>
            <person name="Yan J."/>
            <person name="Brumbaugh A.R."/>
            <person name="Higginbottom S."/>
            <person name="Dimas A."/>
            <person name="Shiver A.L."/>
            <person name="Deutschbauer A."/>
            <person name="Neff N."/>
            <person name="Sonnenburg J.L."/>
            <person name="Huang K.C."/>
            <person name="Fischbach M.A."/>
        </authorList>
    </citation>
    <scope>NUCLEOTIDE SEQUENCE</scope>
    <source>
        <strain evidence="2">DSM 19829</strain>
    </source>
</reference>
<keyword evidence="3" id="KW-1185">Reference proteome</keyword>
<keyword evidence="1" id="KW-0472">Membrane</keyword>
<organism evidence="2 3">
    <name type="scientific">Ruminococcus gauvreauii</name>
    <dbReference type="NCBI Taxonomy" id="438033"/>
    <lineage>
        <taxon>Bacteria</taxon>
        <taxon>Bacillati</taxon>
        <taxon>Bacillota</taxon>
        <taxon>Clostridia</taxon>
        <taxon>Eubacteriales</taxon>
        <taxon>Oscillospiraceae</taxon>
        <taxon>Ruminococcus</taxon>
    </lineage>
</organism>
<protein>
    <recommendedName>
        <fullName evidence="4">Membrane fusion protein</fullName>
    </recommendedName>
</protein>
<evidence type="ECO:0008006" key="4">
    <source>
        <dbReference type="Google" id="ProtNLM"/>
    </source>
</evidence>
<keyword evidence="1" id="KW-1133">Transmembrane helix</keyword>
<dbReference type="EMBL" id="CP102290">
    <property type="protein sequence ID" value="UWP59430.1"/>
    <property type="molecule type" value="Genomic_DNA"/>
</dbReference>
<gene>
    <name evidence="2" type="ORF">NQ502_19060</name>
</gene>
<evidence type="ECO:0000256" key="1">
    <source>
        <dbReference type="SAM" id="Phobius"/>
    </source>
</evidence>
<sequence length="466" mass="52130">MPTQKKKWKRPDIHLSDLKRAATLNIGTILFGALFIYMVISIIMYLTAAHITPYQVTSGPLSKNQTYTALILRSEQLVQANTGGYATYYVRENSKVKKSGAVYGIGDGQTSGGTAELTEEDLTQIRSAMAKFAYNFDSNNFYDTYSFKYEMEGSLLQYAGLTDITEQDTDAEDIVAPTQTIGNQTVNFAPSDGIVQYTKDGYESVTADTIEPDHFNQKSYQKTNLRSSEQLSVGDDVYKLITSENWSLMIPLTDAQTVQLAGRETIRVKFLKDGVTQTGKFTIVTKDDHFYAKIDFSAGMLRYTSDRFIDIELVTNIKTGLKIPVSSIVNKDFYVIPKGYETTGGESDEIGFLKETTNKSGETSSEFVNATVYAQQEDLYYVDQEDFSDGDVIIKPESTERYTIGDTMPLEGVYCINKGYAVFRKVVIIDQNEEYCIVESGTTYGIAQFDNIVSDSSTVKEEEILY</sequence>
<name>A0ABY5VFZ8_9FIRM</name>
<evidence type="ECO:0000313" key="2">
    <source>
        <dbReference type="EMBL" id="UWP59430.1"/>
    </source>
</evidence>
<accession>A0ABY5VFZ8</accession>
<dbReference type="Proteomes" id="UP001060164">
    <property type="component" value="Chromosome"/>
</dbReference>
<feature type="transmembrane region" description="Helical" evidence="1">
    <location>
        <begin position="21"/>
        <end position="46"/>
    </location>
</feature>